<organism evidence="2 3">
    <name type="scientific">Liparis tanakae</name>
    <name type="common">Tanaka's snailfish</name>
    <dbReference type="NCBI Taxonomy" id="230148"/>
    <lineage>
        <taxon>Eukaryota</taxon>
        <taxon>Metazoa</taxon>
        <taxon>Chordata</taxon>
        <taxon>Craniata</taxon>
        <taxon>Vertebrata</taxon>
        <taxon>Euteleostomi</taxon>
        <taxon>Actinopterygii</taxon>
        <taxon>Neopterygii</taxon>
        <taxon>Teleostei</taxon>
        <taxon>Neoteleostei</taxon>
        <taxon>Acanthomorphata</taxon>
        <taxon>Eupercaria</taxon>
        <taxon>Perciformes</taxon>
        <taxon>Cottioidei</taxon>
        <taxon>Cottales</taxon>
        <taxon>Liparidae</taxon>
        <taxon>Liparis</taxon>
    </lineage>
</organism>
<feature type="region of interest" description="Disordered" evidence="1">
    <location>
        <begin position="103"/>
        <end position="138"/>
    </location>
</feature>
<name>A0A4Z2DZ84_9TELE</name>
<feature type="region of interest" description="Disordered" evidence="1">
    <location>
        <begin position="1"/>
        <end position="88"/>
    </location>
</feature>
<evidence type="ECO:0000256" key="1">
    <source>
        <dbReference type="SAM" id="MobiDB-lite"/>
    </source>
</evidence>
<protein>
    <submittedName>
        <fullName evidence="2">Selenocysteine insertion sequence-binding protein 2-like</fullName>
    </submittedName>
</protein>
<dbReference type="OrthoDB" id="263617at2759"/>
<comment type="caution">
    <text evidence="2">The sequence shown here is derived from an EMBL/GenBank/DDBJ whole genome shotgun (WGS) entry which is preliminary data.</text>
</comment>
<sequence length="138" mass="14709">MQLVVPLTPGPLFSDFPGEASRRSGAEQPGPLLWKNKPKKRRASHPAESPSEPGAGEADVDSDSGYCSPKHNQGAGGAPRAADGTAQGVEAAVMTGTWVHVASQATPRSWGDRPDPFHRADQRRNPDQRNFSQVELSS</sequence>
<dbReference type="EMBL" id="SRLO01025962">
    <property type="protein sequence ID" value="TNN21769.1"/>
    <property type="molecule type" value="Genomic_DNA"/>
</dbReference>
<keyword evidence="3" id="KW-1185">Reference proteome</keyword>
<dbReference type="AlphaFoldDB" id="A0A4Z2DZ84"/>
<dbReference type="Proteomes" id="UP000314294">
    <property type="component" value="Unassembled WGS sequence"/>
</dbReference>
<reference evidence="2 3" key="1">
    <citation type="submission" date="2019-03" db="EMBL/GenBank/DDBJ databases">
        <title>First draft genome of Liparis tanakae, snailfish: a comprehensive survey of snailfish specific genes.</title>
        <authorList>
            <person name="Kim W."/>
            <person name="Song I."/>
            <person name="Jeong J.-H."/>
            <person name="Kim D."/>
            <person name="Kim S."/>
            <person name="Ryu S."/>
            <person name="Song J.Y."/>
            <person name="Lee S.K."/>
        </authorList>
    </citation>
    <scope>NUCLEOTIDE SEQUENCE [LARGE SCALE GENOMIC DNA]</scope>
    <source>
        <tissue evidence="2">Muscle</tissue>
    </source>
</reference>
<evidence type="ECO:0000313" key="2">
    <source>
        <dbReference type="EMBL" id="TNN21769.1"/>
    </source>
</evidence>
<gene>
    <name evidence="2" type="ORF">EYF80_068119</name>
</gene>
<proteinExistence type="predicted"/>
<accession>A0A4Z2DZ84</accession>
<feature type="compositionally biased region" description="Basic and acidic residues" evidence="1">
    <location>
        <begin position="110"/>
        <end position="127"/>
    </location>
</feature>
<evidence type="ECO:0000313" key="3">
    <source>
        <dbReference type="Proteomes" id="UP000314294"/>
    </source>
</evidence>
<feature type="compositionally biased region" description="Polar residues" evidence="1">
    <location>
        <begin position="128"/>
        <end position="138"/>
    </location>
</feature>